<name>A0A9P0DHN7_9CUCU</name>
<organism evidence="8 9">
    <name type="scientific">Ceutorhynchus assimilis</name>
    <name type="common">cabbage seed weevil</name>
    <dbReference type="NCBI Taxonomy" id="467358"/>
    <lineage>
        <taxon>Eukaryota</taxon>
        <taxon>Metazoa</taxon>
        <taxon>Ecdysozoa</taxon>
        <taxon>Arthropoda</taxon>
        <taxon>Hexapoda</taxon>
        <taxon>Insecta</taxon>
        <taxon>Pterygota</taxon>
        <taxon>Neoptera</taxon>
        <taxon>Endopterygota</taxon>
        <taxon>Coleoptera</taxon>
        <taxon>Polyphaga</taxon>
        <taxon>Cucujiformia</taxon>
        <taxon>Curculionidae</taxon>
        <taxon>Ceutorhynchinae</taxon>
        <taxon>Ceutorhynchus</taxon>
    </lineage>
</organism>
<dbReference type="GO" id="GO:0038203">
    <property type="term" value="P:TORC2 signaling"/>
    <property type="evidence" value="ECO:0007669"/>
    <property type="project" value="UniProtKB-ARBA"/>
</dbReference>
<dbReference type="InterPro" id="IPR001680">
    <property type="entry name" value="WD40_rpt"/>
</dbReference>
<evidence type="ECO:0000256" key="3">
    <source>
        <dbReference type="ARBA" id="ARBA00022490"/>
    </source>
</evidence>
<comment type="subcellular location">
    <subcellularLocation>
        <location evidence="1 7">Cytoplasm</location>
    </subcellularLocation>
</comment>
<evidence type="ECO:0000256" key="7">
    <source>
        <dbReference type="RuleBase" id="RU369068"/>
    </source>
</evidence>
<dbReference type="GO" id="GO:0032535">
    <property type="term" value="P:regulation of cellular component size"/>
    <property type="evidence" value="ECO:0007669"/>
    <property type="project" value="UniProtKB-ARBA"/>
</dbReference>
<proteinExistence type="inferred from homology"/>
<gene>
    <name evidence="8" type="ORF">CEUTPL_LOCUS7830</name>
</gene>
<dbReference type="GO" id="GO:0005737">
    <property type="term" value="C:cytoplasm"/>
    <property type="evidence" value="ECO:0007669"/>
    <property type="project" value="UniProtKB-SubCell"/>
</dbReference>
<keyword evidence="4 6" id="KW-0853">WD repeat</keyword>
<dbReference type="Gene3D" id="2.130.10.10">
    <property type="entry name" value="YVTN repeat-like/Quinoprotein amine dehydrogenase"/>
    <property type="match status" value="1"/>
</dbReference>
<dbReference type="GO" id="GO:0031931">
    <property type="term" value="C:TORC1 complex"/>
    <property type="evidence" value="ECO:0007669"/>
    <property type="project" value="UniProtKB-UniRule"/>
</dbReference>
<dbReference type="GO" id="GO:0032956">
    <property type="term" value="P:regulation of actin cytoskeleton organization"/>
    <property type="evidence" value="ECO:0007669"/>
    <property type="project" value="TreeGrafter"/>
</dbReference>
<dbReference type="PROSITE" id="PS00678">
    <property type="entry name" value="WD_REPEATS_1"/>
    <property type="match status" value="2"/>
</dbReference>
<evidence type="ECO:0000256" key="2">
    <source>
        <dbReference type="ARBA" id="ARBA00009890"/>
    </source>
</evidence>
<dbReference type="InterPro" id="IPR015943">
    <property type="entry name" value="WD40/YVTN_repeat-like_dom_sf"/>
</dbReference>
<evidence type="ECO:0000313" key="8">
    <source>
        <dbReference type="EMBL" id="CAH1129119.1"/>
    </source>
</evidence>
<comment type="subunit">
    <text evidence="7">Part of TORC1 complex. Part of the TORC2 complex.</text>
</comment>
<reference evidence="8" key="1">
    <citation type="submission" date="2022-01" db="EMBL/GenBank/DDBJ databases">
        <authorList>
            <person name="King R."/>
        </authorList>
    </citation>
    <scope>NUCLEOTIDE SEQUENCE</scope>
</reference>
<feature type="repeat" description="WD" evidence="6">
    <location>
        <begin position="220"/>
        <end position="261"/>
    </location>
</feature>
<evidence type="ECO:0000256" key="6">
    <source>
        <dbReference type="PROSITE-ProRule" id="PRU00221"/>
    </source>
</evidence>
<dbReference type="InterPro" id="IPR037588">
    <property type="entry name" value="MLST8"/>
</dbReference>
<dbReference type="EMBL" id="OU892280">
    <property type="protein sequence ID" value="CAH1129119.1"/>
    <property type="molecule type" value="Genomic_DNA"/>
</dbReference>
<accession>A0A9P0DHN7</accession>
<evidence type="ECO:0000256" key="1">
    <source>
        <dbReference type="ARBA" id="ARBA00004496"/>
    </source>
</evidence>
<dbReference type="PRINTS" id="PR00320">
    <property type="entry name" value="GPROTEINBRPT"/>
</dbReference>
<feature type="repeat" description="WD" evidence="6">
    <location>
        <begin position="263"/>
        <end position="304"/>
    </location>
</feature>
<dbReference type="AlphaFoldDB" id="A0A9P0DHN7"/>
<feature type="repeat" description="WD" evidence="6">
    <location>
        <begin position="79"/>
        <end position="114"/>
    </location>
</feature>
<dbReference type="InterPro" id="IPR036322">
    <property type="entry name" value="WD40_repeat_dom_sf"/>
</dbReference>
<dbReference type="FunFam" id="2.130.10.10:FF:000505">
    <property type="entry name" value="Blast:Protein LST8 homolog"/>
    <property type="match status" value="1"/>
</dbReference>
<dbReference type="PROSITE" id="PS50231">
    <property type="entry name" value="RICIN_B_LECTIN"/>
    <property type="match status" value="1"/>
</dbReference>
<dbReference type="GO" id="GO:0051897">
    <property type="term" value="P:positive regulation of phosphatidylinositol 3-kinase/protein kinase B signal transduction"/>
    <property type="evidence" value="ECO:0007669"/>
    <property type="project" value="UniProtKB-ARBA"/>
</dbReference>
<evidence type="ECO:0000256" key="5">
    <source>
        <dbReference type="ARBA" id="ARBA00022737"/>
    </source>
</evidence>
<keyword evidence="9" id="KW-1185">Reference proteome</keyword>
<dbReference type="InterPro" id="IPR020472">
    <property type="entry name" value="WD40_PAC1"/>
</dbReference>
<dbReference type="PANTHER" id="PTHR19842:SF0">
    <property type="entry name" value="TARGET OF RAPAMYCIN COMPLEX SUBUNIT LST8"/>
    <property type="match status" value="1"/>
</dbReference>
<comment type="function">
    <text evidence="7">Subunit of TORC1 and TORC2, which regulate cell growth and survival in response to nutrient and hormonal signals.</text>
</comment>
<evidence type="ECO:0000313" key="9">
    <source>
        <dbReference type="Proteomes" id="UP001152799"/>
    </source>
</evidence>
<protein>
    <recommendedName>
        <fullName evidence="7">Target of rapamycin complex subunit lst8</fullName>
        <shortName evidence="7">TORC subunit lst8</shortName>
    </recommendedName>
</protein>
<keyword evidence="3 7" id="KW-0963">Cytoplasm</keyword>
<dbReference type="PROSITE" id="PS50082">
    <property type="entry name" value="WD_REPEATS_2"/>
    <property type="match status" value="3"/>
</dbReference>
<sequence>MVPDGIENDQVLLATGGYDHLIKLWQTSTGICHRTLQHAESQVNALEITPDKKYLVTGSYQHIYLYELMSNNPGATVNYEGTSKNVTCLGFQEDGRWMFSGGEDGKARIWDLRSKGNNCPKSFDTRQGSGTTLSPINCAVLHPNQIELFIGDQNGIIYRWDLRTDNNEQFIPENDVMILSIDIAPDKTQMASVNNKGRAYIWSLTSGADSSTSLKPKHKFEAHKRAVLKCKYSPDSKLLVTTSADQTAKIWDSQDYNLQQELTQDNQRWVWDADWSADSQFVFTCSSDNYAKLWNVNTGALERKFSGHQKAVTGLAFKDTLL</sequence>
<dbReference type="OrthoDB" id="400at2759"/>
<dbReference type="GO" id="GO:0031932">
    <property type="term" value="C:TORC2 complex"/>
    <property type="evidence" value="ECO:0007669"/>
    <property type="project" value="UniProtKB-UniRule"/>
</dbReference>
<keyword evidence="5 7" id="KW-0677">Repeat</keyword>
<dbReference type="SMART" id="SM00320">
    <property type="entry name" value="WD40"/>
    <property type="match status" value="6"/>
</dbReference>
<dbReference type="PROSITE" id="PS50294">
    <property type="entry name" value="WD_REPEATS_REGION"/>
    <property type="match status" value="2"/>
</dbReference>
<dbReference type="CDD" id="cd00200">
    <property type="entry name" value="WD40"/>
    <property type="match status" value="1"/>
</dbReference>
<dbReference type="SUPFAM" id="SSF50978">
    <property type="entry name" value="WD40 repeat-like"/>
    <property type="match status" value="1"/>
</dbReference>
<dbReference type="InterPro" id="IPR019775">
    <property type="entry name" value="WD40_repeat_CS"/>
</dbReference>
<dbReference type="PANTHER" id="PTHR19842">
    <property type="entry name" value="G BETA-LIKE PROTEIN GBL"/>
    <property type="match status" value="1"/>
</dbReference>
<dbReference type="Pfam" id="PF00400">
    <property type="entry name" value="WD40"/>
    <property type="match status" value="4"/>
</dbReference>
<evidence type="ECO:0000256" key="4">
    <source>
        <dbReference type="ARBA" id="ARBA00022574"/>
    </source>
</evidence>
<dbReference type="Proteomes" id="UP001152799">
    <property type="component" value="Chromosome 4"/>
</dbReference>
<comment type="similarity">
    <text evidence="2 7">Belongs to the WD repeat LST8 family.</text>
</comment>